<proteinExistence type="predicted"/>
<reference evidence="1 2" key="1">
    <citation type="journal article" date="2019" name="Sci. Data">
        <title>Hybrid genome assembly and annotation of Danionella translucida.</title>
        <authorList>
            <person name="Kadobianskyi M."/>
            <person name="Schulze L."/>
            <person name="Schuelke M."/>
            <person name="Judkewitz B."/>
        </authorList>
    </citation>
    <scope>NUCLEOTIDE SEQUENCE [LARGE SCALE GENOMIC DNA]</scope>
    <source>
        <strain evidence="1 2">Bolton</strain>
    </source>
</reference>
<sequence length="113" mass="12691">MGCTERFPQIFNKVEQGPDEPFCQHQWTGSDDSPYYRAAAIHLHGNHPDTSSPAVKFQRVTETWSACVERDALEREANDQSLLGKLTFAQDAVWTRFAPHTGTSANIDLRVVS</sequence>
<organism evidence="1 2">
    <name type="scientific">Danionella cerebrum</name>
    <dbReference type="NCBI Taxonomy" id="2873325"/>
    <lineage>
        <taxon>Eukaryota</taxon>
        <taxon>Metazoa</taxon>
        <taxon>Chordata</taxon>
        <taxon>Craniata</taxon>
        <taxon>Vertebrata</taxon>
        <taxon>Euteleostomi</taxon>
        <taxon>Actinopterygii</taxon>
        <taxon>Neopterygii</taxon>
        <taxon>Teleostei</taxon>
        <taxon>Ostariophysi</taxon>
        <taxon>Cypriniformes</taxon>
        <taxon>Danionidae</taxon>
        <taxon>Danioninae</taxon>
        <taxon>Danionella</taxon>
    </lineage>
</organism>
<accession>A0A553QKE1</accession>
<dbReference type="Proteomes" id="UP000316079">
    <property type="component" value="Unassembled WGS sequence"/>
</dbReference>
<comment type="caution">
    <text evidence="1">The sequence shown here is derived from an EMBL/GenBank/DDBJ whole genome shotgun (WGS) entry which is preliminary data.</text>
</comment>
<keyword evidence="2" id="KW-1185">Reference proteome</keyword>
<protein>
    <submittedName>
        <fullName evidence="1">Uncharacterized protein</fullName>
    </submittedName>
</protein>
<gene>
    <name evidence="1" type="ORF">DNTS_011818</name>
</gene>
<evidence type="ECO:0000313" key="1">
    <source>
        <dbReference type="EMBL" id="TRY90461.1"/>
    </source>
</evidence>
<name>A0A553QKE1_9TELE</name>
<dbReference type="AlphaFoldDB" id="A0A553QKE1"/>
<dbReference type="EMBL" id="SRMA01025846">
    <property type="protein sequence ID" value="TRY90461.1"/>
    <property type="molecule type" value="Genomic_DNA"/>
</dbReference>
<evidence type="ECO:0000313" key="2">
    <source>
        <dbReference type="Proteomes" id="UP000316079"/>
    </source>
</evidence>